<dbReference type="AlphaFoldDB" id="A0A653UQG2"/>
<reference evidence="2 3" key="1">
    <citation type="submission" date="2019-10" db="EMBL/GenBank/DDBJ databases">
        <authorList>
            <person name="Karimi E."/>
        </authorList>
    </citation>
    <scope>NUCLEOTIDE SEQUENCE [LARGE SCALE GENOMIC DNA]</scope>
    <source>
        <strain evidence="2">Maribacter sp. 151</strain>
    </source>
</reference>
<feature type="transmembrane region" description="Helical" evidence="1">
    <location>
        <begin position="166"/>
        <end position="185"/>
    </location>
</feature>
<proteinExistence type="predicted"/>
<keyword evidence="3" id="KW-1185">Reference proteome</keyword>
<feature type="transmembrane region" description="Helical" evidence="1">
    <location>
        <begin position="205"/>
        <end position="225"/>
    </location>
</feature>
<feature type="transmembrane region" description="Helical" evidence="1">
    <location>
        <begin position="123"/>
        <end position="146"/>
    </location>
</feature>
<gene>
    <name evidence="2" type="ORF">MARI151_50225</name>
</gene>
<keyword evidence="1" id="KW-0472">Membrane</keyword>
<evidence type="ECO:0000256" key="1">
    <source>
        <dbReference type="SAM" id="Phobius"/>
    </source>
</evidence>
<dbReference type="EMBL" id="CABWLR010000005">
    <property type="protein sequence ID" value="VXB95960.1"/>
    <property type="molecule type" value="Genomic_DNA"/>
</dbReference>
<dbReference type="Proteomes" id="UP000430202">
    <property type="component" value="Unassembled WGS sequence"/>
</dbReference>
<feature type="transmembrane region" description="Helical" evidence="1">
    <location>
        <begin position="90"/>
        <end position="111"/>
    </location>
</feature>
<evidence type="ECO:0000313" key="2">
    <source>
        <dbReference type="EMBL" id="VXB95960.1"/>
    </source>
</evidence>
<keyword evidence="1" id="KW-1133">Transmembrane helix</keyword>
<name>A0A653UQG2_9FLAO</name>
<feature type="transmembrane region" description="Helical" evidence="1">
    <location>
        <begin position="16"/>
        <end position="36"/>
    </location>
</feature>
<accession>A0A653UQG2</accession>
<feature type="transmembrane region" description="Helical" evidence="1">
    <location>
        <begin position="232"/>
        <end position="250"/>
    </location>
</feature>
<organism evidence="2 3">
    <name type="scientific">Maribacter litoralis</name>
    <dbReference type="NCBI Taxonomy" id="2059726"/>
    <lineage>
        <taxon>Bacteria</taxon>
        <taxon>Pseudomonadati</taxon>
        <taxon>Bacteroidota</taxon>
        <taxon>Flavobacteriia</taxon>
        <taxon>Flavobacteriales</taxon>
        <taxon>Flavobacteriaceae</taxon>
        <taxon>Maribacter</taxon>
    </lineage>
</organism>
<sequence length="286" mass="32456">MTTNKRILTSFSPEQLLMTSIAVLIIGGNYIANQFLSRVFTGTSNGTAFLLTSFVILLGLIGFAYHHIITRDSAMYNTNYDLAYQRVKKFIVWIACYELVHITISYMQLFFIRHYMGVLEAELYASITLIGHFVYFIFWVVSVILISHIVERGEQGKMANSRILKYTIMGLLVAILVAFCCALFSEPILQRIYKKTYSTVSTLLWQFILASILFAISSVITFYYLSLKKYTPVIISAVVGISQILIITFLHNSLSIIVQVHIIAMVALLLAHLLYITHNSILSKFS</sequence>
<feature type="transmembrane region" description="Helical" evidence="1">
    <location>
        <begin position="256"/>
        <end position="276"/>
    </location>
</feature>
<protein>
    <submittedName>
        <fullName evidence="2">Uncharacterized protein</fullName>
    </submittedName>
</protein>
<keyword evidence="1" id="KW-0812">Transmembrane</keyword>
<evidence type="ECO:0000313" key="3">
    <source>
        <dbReference type="Proteomes" id="UP000430202"/>
    </source>
</evidence>
<dbReference type="RefSeq" id="WP_159303465.1">
    <property type="nucleotide sequence ID" value="NZ_LR733271.1"/>
</dbReference>
<feature type="transmembrane region" description="Helical" evidence="1">
    <location>
        <begin position="48"/>
        <end position="69"/>
    </location>
</feature>